<sequence>MSRFVSRSVAVALGATGLAAMLAPALGGPAMPQVAAGLLECRSAFATGYGFGSSRSVKCEYRPSMGVNHYYSGTMERIGLDFGVSDQASMLWAVIATSPAVAPGALAGKYVGISTGFSLGPGFSANMLASDDATKQVTLQPLSVSSDSGLSVSIAGATLTLEQSGASPQ</sequence>
<comment type="caution">
    <text evidence="2">The sequence shown here is derived from an EMBL/GenBank/DDBJ whole genome shotgun (WGS) entry which is preliminary data.</text>
</comment>
<evidence type="ECO:0000256" key="1">
    <source>
        <dbReference type="SAM" id="SignalP"/>
    </source>
</evidence>
<dbReference type="RefSeq" id="WP_281809237.1">
    <property type="nucleotide sequence ID" value="NZ_BSDO01000007.1"/>
</dbReference>
<protein>
    <recommendedName>
        <fullName evidence="6">DUF992 domain-containing protein</fullName>
    </recommendedName>
</protein>
<dbReference type="EMBL" id="BSDO01000007">
    <property type="protein sequence ID" value="GLI24490.1"/>
    <property type="molecule type" value="Genomic_DNA"/>
</dbReference>
<feature type="signal peptide" evidence="1">
    <location>
        <begin position="1"/>
        <end position="25"/>
    </location>
</feature>
<dbReference type="InterPro" id="IPR009333">
    <property type="entry name" value="DUF992"/>
</dbReference>
<dbReference type="Pfam" id="PF06186">
    <property type="entry name" value="DUF992"/>
    <property type="match status" value="1"/>
</dbReference>
<proteinExistence type="predicted"/>
<evidence type="ECO:0000313" key="2">
    <source>
        <dbReference type="EMBL" id="GLI24490.1"/>
    </source>
</evidence>
<evidence type="ECO:0000313" key="4">
    <source>
        <dbReference type="Proteomes" id="UP001144397"/>
    </source>
</evidence>
<dbReference type="Proteomes" id="UP001245370">
    <property type="component" value="Unassembled WGS sequence"/>
</dbReference>
<accession>A0A9W6CQA5</accession>
<keyword evidence="1" id="KW-0732">Signal</keyword>
<feature type="chain" id="PRO_5040926757" description="DUF992 domain-containing protein" evidence="1">
    <location>
        <begin position="26"/>
        <end position="169"/>
    </location>
</feature>
<organism evidence="2 4">
    <name type="scientific">Xanthobacter flavus</name>
    <dbReference type="NCBI Taxonomy" id="281"/>
    <lineage>
        <taxon>Bacteria</taxon>
        <taxon>Pseudomonadati</taxon>
        <taxon>Pseudomonadota</taxon>
        <taxon>Alphaproteobacteria</taxon>
        <taxon>Hyphomicrobiales</taxon>
        <taxon>Xanthobacteraceae</taxon>
        <taxon>Xanthobacter</taxon>
    </lineage>
</organism>
<dbReference type="EMBL" id="JAVDPY010000014">
    <property type="protein sequence ID" value="MDR6336651.1"/>
    <property type="molecule type" value="Genomic_DNA"/>
</dbReference>
<name>A0A9W6CQA5_XANFL</name>
<dbReference type="Proteomes" id="UP001144397">
    <property type="component" value="Unassembled WGS sequence"/>
</dbReference>
<evidence type="ECO:0008006" key="6">
    <source>
        <dbReference type="Google" id="ProtNLM"/>
    </source>
</evidence>
<evidence type="ECO:0000313" key="5">
    <source>
        <dbReference type="Proteomes" id="UP001245370"/>
    </source>
</evidence>
<keyword evidence="5" id="KW-1185">Reference proteome</keyword>
<dbReference type="AlphaFoldDB" id="A0A9W6CQA5"/>
<gene>
    <name evidence="3" type="ORF">GGQ86_005154</name>
    <name evidence="2" type="ORF">XFLAVUS301_41640</name>
</gene>
<dbReference type="GeneID" id="95764935"/>
<evidence type="ECO:0000313" key="3">
    <source>
        <dbReference type="EMBL" id="MDR6336651.1"/>
    </source>
</evidence>
<reference evidence="2" key="1">
    <citation type="submission" date="2022-12" db="EMBL/GenBank/DDBJ databases">
        <title>Reference genome sequencing for broad-spectrum identification of bacterial and archaeal isolates by mass spectrometry.</title>
        <authorList>
            <person name="Sekiguchi Y."/>
            <person name="Tourlousse D.M."/>
        </authorList>
    </citation>
    <scope>NUCLEOTIDE SEQUENCE</scope>
    <source>
        <strain evidence="2">301</strain>
    </source>
</reference>
<reference evidence="3 5" key="2">
    <citation type="submission" date="2023-07" db="EMBL/GenBank/DDBJ databases">
        <title>Genomic Encyclopedia of Type Strains, Phase IV (KMG-IV): sequencing the most valuable type-strain genomes for metagenomic binning, comparative biology and taxonomic classification.</title>
        <authorList>
            <person name="Goeker M."/>
        </authorList>
    </citation>
    <scope>NUCLEOTIDE SEQUENCE [LARGE SCALE GENOMIC DNA]</scope>
    <source>
        <strain evidence="3 5">DSM 338</strain>
    </source>
</reference>